<feature type="region of interest" description="Disordered" evidence="1">
    <location>
        <begin position="1"/>
        <end position="20"/>
    </location>
</feature>
<evidence type="ECO:0000256" key="1">
    <source>
        <dbReference type="SAM" id="MobiDB-lite"/>
    </source>
</evidence>
<dbReference type="EMBL" id="BARU01007051">
    <property type="protein sequence ID" value="GAH40591.1"/>
    <property type="molecule type" value="Genomic_DNA"/>
</dbReference>
<dbReference type="AlphaFoldDB" id="X1F4P1"/>
<proteinExistence type="predicted"/>
<evidence type="ECO:0000313" key="2">
    <source>
        <dbReference type="EMBL" id="GAH40591.1"/>
    </source>
</evidence>
<name>X1F4P1_9ZZZZ</name>
<organism evidence="2">
    <name type="scientific">marine sediment metagenome</name>
    <dbReference type="NCBI Taxonomy" id="412755"/>
    <lineage>
        <taxon>unclassified sequences</taxon>
        <taxon>metagenomes</taxon>
        <taxon>ecological metagenomes</taxon>
    </lineage>
</organism>
<feature type="compositionally biased region" description="Polar residues" evidence="1">
    <location>
        <begin position="1"/>
        <end position="10"/>
    </location>
</feature>
<sequence>MEKSQTQTASMIKRTAKKERAMEQIEGLWGRKSTQEGNSKHLSKKLVVKLETNGAEKRKILLKLECGNASINSNDYHLLSDLLKEFFNSNSQSE</sequence>
<comment type="caution">
    <text evidence="2">The sequence shown here is derived from an EMBL/GenBank/DDBJ whole genome shotgun (WGS) entry which is preliminary data.</text>
</comment>
<reference evidence="2" key="1">
    <citation type="journal article" date="2014" name="Front. Microbiol.">
        <title>High frequency of phylogenetically diverse reductive dehalogenase-homologous genes in deep subseafloor sedimentary metagenomes.</title>
        <authorList>
            <person name="Kawai M."/>
            <person name="Futagami T."/>
            <person name="Toyoda A."/>
            <person name="Takaki Y."/>
            <person name="Nishi S."/>
            <person name="Hori S."/>
            <person name="Arai W."/>
            <person name="Tsubouchi T."/>
            <person name="Morono Y."/>
            <person name="Uchiyama I."/>
            <person name="Ito T."/>
            <person name="Fujiyama A."/>
            <person name="Inagaki F."/>
            <person name="Takami H."/>
        </authorList>
    </citation>
    <scope>NUCLEOTIDE SEQUENCE</scope>
    <source>
        <strain evidence="2">Expedition CK06-06</strain>
    </source>
</reference>
<accession>X1F4P1</accession>
<gene>
    <name evidence="2" type="ORF">S03H2_13902</name>
</gene>
<protein>
    <submittedName>
        <fullName evidence="2">Uncharacterized protein</fullName>
    </submittedName>
</protein>